<protein>
    <submittedName>
        <fullName evidence="2">PAS domain-containing protein</fullName>
    </submittedName>
</protein>
<evidence type="ECO:0000259" key="1">
    <source>
        <dbReference type="PROSITE" id="PS50112"/>
    </source>
</evidence>
<dbReference type="Gene3D" id="3.30.450.20">
    <property type="entry name" value="PAS domain"/>
    <property type="match status" value="1"/>
</dbReference>
<dbReference type="InterPro" id="IPR000014">
    <property type="entry name" value="PAS"/>
</dbReference>
<comment type="caution">
    <text evidence="2">The sequence shown here is derived from an EMBL/GenBank/DDBJ whole genome shotgun (WGS) entry which is preliminary data.</text>
</comment>
<accession>A0A941J1N0</accession>
<organism evidence="2 3">
    <name type="scientific">Streptomyces tuirus</name>
    <dbReference type="NCBI Taxonomy" id="68278"/>
    <lineage>
        <taxon>Bacteria</taxon>
        <taxon>Bacillati</taxon>
        <taxon>Actinomycetota</taxon>
        <taxon>Actinomycetes</taxon>
        <taxon>Kitasatosporales</taxon>
        <taxon>Streptomycetaceae</taxon>
        <taxon>Streptomyces</taxon>
    </lineage>
</organism>
<feature type="domain" description="PAS" evidence="1">
    <location>
        <begin position="1"/>
        <end position="39"/>
    </location>
</feature>
<dbReference type="AlphaFoldDB" id="A0A941J1N0"/>
<dbReference type="EMBL" id="JAGTPG010000002">
    <property type="protein sequence ID" value="MBR8640457.1"/>
    <property type="molecule type" value="Genomic_DNA"/>
</dbReference>
<evidence type="ECO:0000313" key="2">
    <source>
        <dbReference type="EMBL" id="MBR8640457.1"/>
    </source>
</evidence>
<reference evidence="2 3" key="1">
    <citation type="submission" date="2021-04" db="EMBL/GenBank/DDBJ databases">
        <title>Characterization of the biosynthetic gene cluster of new lipopeptides with antitumor activity in the genome of the marine Streptomyces PHM034.</title>
        <authorList>
            <person name="Ceniceros A."/>
            <person name="Canedo L."/>
            <person name="Mendez C."/>
            <person name="Olano C."/>
            <person name="Schleissner C."/>
            <person name="Cuevas C."/>
            <person name="De La Calle F."/>
            <person name="Salas J.A."/>
        </authorList>
    </citation>
    <scope>NUCLEOTIDE SEQUENCE [LARGE SCALE GENOMIC DNA]</scope>
    <source>
        <strain evidence="2 3">PHM034</strain>
    </source>
</reference>
<sequence length="89" mass="9595">MVTDSAGRVTHFSAGAPALWGYDSEEILGKGLADLVSPDRTALRGRDGRTLQARAGVFPLGSEESPEGFVLVARRQGEARRLPTGRRWS</sequence>
<dbReference type="SUPFAM" id="SSF55785">
    <property type="entry name" value="PYP-like sensor domain (PAS domain)"/>
    <property type="match status" value="1"/>
</dbReference>
<dbReference type="CDD" id="cd00130">
    <property type="entry name" value="PAS"/>
    <property type="match status" value="1"/>
</dbReference>
<dbReference type="PROSITE" id="PS50112">
    <property type="entry name" value="PAS"/>
    <property type="match status" value="1"/>
</dbReference>
<proteinExistence type="predicted"/>
<dbReference type="InterPro" id="IPR035965">
    <property type="entry name" value="PAS-like_dom_sf"/>
</dbReference>
<evidence type="ECO:0000313" key="3">
    <source>
        <dbReference type="Proteomes" id="UP000682308"/>
    </source>
</evidence>
<dbReference type="Proteomes" id="UP000682308">
    <property type="component" value="Unassembled WGS sequence"/>
</dbReference>
<dbReference type="NCBIfam" id="TIGR00229">
    <property type="entry name" value="sensory_box"/>
    <property type="match status" value="1"/>
</dbReference>
<keyword evidence="3" id="KW-1185">Reference proteome</keyword>
<gene>
    <name evidence="2" type="ORF">KEF29_17035</name>
</gene>
<name>A0A941J1N0_9ACTN</name>